<feature type="compositionally biased region" description="Acidic residues" evidence="6">
    <location>
        <begin position="1414"/>
        <end position="1423"/>
    </location>
</feature>
<dbReference type="InterPro" id="IPR056024">
    <property type="entry name" value="DUF7605"/>
</dbReference>
<evidence type="ECO:0000256" key="5">
    <source>
        <dbReference type="ARBA" id="ARBA00023136"/>
    </source>
</evidence>
<dbReference type="InterPro" id="IPR036259">
    <property type="entry name" value="MFS_trans_sf"/>
</dbReference>
<keyword evidence="4 7" id="KW-1133">Transmembrane helix</keyword>
<dbReference type="InterPro" id="IPR005829">
    <property type="entry name" value="Sugar_transporter_CS"/>
</dbReference>
<dbReference type="PROSITE" id="PS00217">
    <property type="entry name" value="SUGAR_TRANSPORT_2"/>
    <property type="match status" value="1"/>
</dbReference>
<feature type="transmembrane region" description="Helical" evidence="7">
    <location>
        <begin position="225"/>
        <end position="246"/>
    </location>
</feature>
<evidence type="ECO:0000256" key="4">
    <source>
        <dbReference type="ARBA" id="ARBA00022989"/>
    </source>
</evidence>
<dbReference type="InterPro" id="IPR011701">
    <property type="entry name" value="MFS"/>
</dbReference>
<dbReference type="Gene3D" id="1.20.1250.20">
    <property type="entry name" value="MFS general substrate transporter like domains"/>
    <property type="match status" value="2"/>
</dbReference>
<keyword evidence="3 7" id="KW-0812">Transmembrane</keyword>
<keyword evidence="5 7" id="KW-0472">Membrane</keyword>
<proteinExistence type="predicted"/>
<evidence type="ECO:0000313" key="10">
    <source>
        <dbReference type="Proteomes" id="UP000288859"/>
    </source>
</evidence>
<dbReference type="PANTHER" id="PTHR23511">
    <property type="entry name" value="SYNAPTIC VESICLE GLYCOPROTEIN 2"/>
    <property type="match status" value="1"/>
</dbReference>
<accession>A0A438NDP3</accession>
<gene>
    <name evidence="9" type="ORF">B0A52_02813</name>
</gene>
<feature type="transmembrane region" description="Helical" evidence="7">
    <location>
        <begin position="46"/>
        <end position="78"/>
    </location>
</feature>
<evidence type="ECO:0000256" key="6">
    <source>
        <dbReference type="SAM" id="MobiDB-lite"/>
    </source>
</evidence>
<dbReference type="VEuPathDB" id="FungiDB:PV10_02424"/>
<feature type="transmembrane region" description="Helical" evidence="7">
    <location>
        <begin position="342"/>
        <end position="362"/>
    </location>
</feature>
<evidence type="ECO:0000256" key="7">
    <source>
        <dbReference type="SAM" id="Phobius"/>
    </source>
</evidence>
<evidence type="ECO:0000256" key="1">
    <source>
        <dbReference type="ARBA" id="ARBA00004141"/>
    </source>
</evidence>
<feature type="transmembrane region" description="Helical" evidence="7">
    <location>
        <begin position="84"/>
        <end position="108"/>
    </location>
</feature>
<evidence type="ECO:0000313" key="9">
    <source>
        <dbReference type="EMBL" id="RVX73923.1"/>
    </source>
</evidence>
<dbReference type="EMBL" id="NAJM01000006">
    <property type="protein sequence ID" value="RVX73923.1"/>
    <property type="molecule type" value="Genomic_DNA"/>
</dbReference>
<name>A0A438NDP3_EXOME</name>
<protein>
    <recommendedName>
        <fullName evidence="8">Major facilitator superfamily (MFS) profile domain-containing protein</fullName>
    </recommendedName>
</protein>
<feature type="transmembrane region" description="Helical" evidence="7">
    <location>
        <begin position="403"/>
        <end position="423"/>
    </location>
</feature>
<dbReference type="Pfam" id="PF07690">
    <property type="entry name" value="MFS_1"/>
    <property type="match status" value="1"/>
</dbReference>
<dbReference type="CDD" id="cd17364">
    <property type="entry name" value="MFS_PhT"/>
    <property type="match status" value="1"/>
</dbReference>
<feature type="transmembrane region" description="Helical" evidence="7">
    <location>
        <begin position="533"/>
        <end position="555"/>
    </location>
</feature>
<dbReference type="PROSITE" id="PS50850">
    <property type="entry name" value="MFS"/>
    <property type="match status" value="1"/>
</dbReference>
<feature type="transmembrane region" description="Helical" evidence="7">
    <location>
        <begin position="435"/>
        <end position="454"/>
    </location>
</feature>
<comment type="caution">
    <text evidence="9">The sequence shown here is derived from an EMBL/GenBank/DDBJ whole genome shotgun (WGS) entry which is preliminary data.</text>
</comment>
<dbReference type="Proteomes" id="UP000288859">
    <property type="component" value="Unassembled WGS sequence"/>
</dbReference>
<comment type="subcellular location">
    <subcellularLocation>
        <location evidence="1">Membrane</location>
        <topology evidence="1">Multi-pass membrane protein</topology>
    </subcellularLocation>
</comment>
<sequence>MGRFEMTRWRGRLYATDRARDFDHERDRHVRVRQIYETIDRQPYQWVVVLVAGVGFLLDGFSLFAGNIALPMIAYVYWQNEVSSFRLTCINIATLTGTLIGQVLFGFLADKKGRKQMYGIELVLLIGATLGVVMSSTGHDGSMSVYAWLTWWRIIVGIGVGADYPLSAVIAAEFAPTKHRARMMATVFFMQPLGQIAGNLVSLIVVSISRRSSEENVTRSVDMMWRWIIGLGVIPGVIALVFRFAIPETPRFILDIEDDPVKAEFDATQLFGDPSIDSETENSTWYDSHASSDVSTHRGAHINPDEINLDWVITAAPPTTLNSSWALSQADIKQYFWVEGNWRTLFATSMSWLLLDFGFYGIGLSSPQFLAKTWGTLAITAPSPPWMTDPDKDIYETFFDTSVHALVILNTGSFVGGVLWITLSNRLNRVSLQKYGFLVLAALFIALGTVFITVQQEGALAISLYILGQIAFNFGPNSTTYIIPAELFPTRYRATCHGISAAAGKLGSILVQVFSAYYKFGSSSPGDAQTKRYGTILVVFSVCMIVGAVVTHFWIPEVQENTKRSQILAGKAKSLEELALGRWGLKTITLQLLEAHVCAADDDVTEISPPKYMVSQNSALLQNRLRQSNPLKSNAYQQAVQRQHSLAVDLLAVVKLFPNGPKRKKMENSINQMLTPVLDQNIKIALSGPAGVGKSTLVNALCGDTYITKTGGSGAAVTNIVQEIKQRAPDENAPYTVECTYHAEHEVRNLLENILDDYRRFDLDKIDEEDEDYKPALENHNNSRAILETLFEDLLEFNWDDLMYGEGDISRNDAVKRMFHWFDMLPGGIQGGEGRFREIFESGNSCRDAVVKIQTHPRWPFTHTLSVAIDSEVLRDGLIIGDVPGSLDTNYLRAKSAREYIGTADEIWLVANITRAITNLDIKTIIDQYYPETRHAPASDVGKCTKPKITIICTNAGVFPDGCPLEDEDLATLAGTEMALAQANQRVAEASSHEEKQKAKDALLRLKMETRNSNVSEKLKARYKEQIAPQELNIFCVDSNMAWKDGEYLELSGIVPLQEYAASRMSKRWFGVHNRCMEHDFPTFLNSMKEWFQRLAEEADGLVNPELPSSGDLKSKDGFKMWHGGFQSAVNKLLTTLKKKGPAINDSASRMVEKDFWKLPPATIRAHCRKFGPHCGQRGRGKGVLVCWNAQLVQHFNQFSAPKWLQLEQTMEDNWTASIAAILAPFNSHQEQYEQLEAPLATLELLKSSIKRLHELLRTEKTDFMTKLSAIKTKATTGGPSSYVASYLTDFYRSCIQESGKGATKRRIAILADAVRTPEFVSKYVQRLKADCDKLKERTRANLTAIVNEAIDLIASENTTRSNHPDAKPYFAKYPKKRDEIQKRLSEIQSESASLLQDIIPIQEKARELGWMSDDGDEADQQSEEQLQVAW</sequence>
<dbReference type="InterPro" id="IPR027417">
    <property type="entry name" value="P-loop_NTPase"/>
</dbReference>
<organism evidence="9 10">
    <name type="scientific">Exophiala mesophila</name>
    <name type="common">Black yeast-like fungus</name>
    <dbReference type="NCBI Taxonomy" id="212818"/>
    <lineage>
        <taxon>Eukaryota</taxon>
        <taxon>Fungi</taxon>
        <taxon>Dikarya</taxon>
        <taxon>Ascomycota</taxon>
        <taxon>Pezizomycotina</taxon>
        <taxon>Eurotiomycetes</taxon>
        <taxon>Chaetothyriomycetidae</taxon>
        <taxon>Chaetothyriales</taxon>
        <taxon>Herpotrichiellaceae</taxon>
        <taxon>Exophiala</taxon>
    </lineage>
</organism>
<reference evidence="9 10" key="1">
    <citation type="submission" date="2017-03" db="EMBL/GenBank/DDBJ databases">
        <title>Genomes of endolithic fungi from Antarctica.</title>
        <authorList>
            <person name="Coleine C."/>
            <person name="Masonjones S."/>
            <person name="Stajich J.E."/>
        </authorList>
    </citation>
    <scope>NUCLEOTIDE SEQUENCE [LARGE SCALE GENOMIC DNA]</scope>
    <source>
        <strain evidence="9 10">CCFEE 6314</strain>
    </source>
</reference>
<feature type="region of interest" description="Disordered" evidence="6">
    <location>
        <begin position="1410"/>
        <end position="1431"/>
    </location>
</feature>
<feature type="domain" description="Major facilitator superfamily (MFS) profile" evidence="8">
    <location>
        <begin position="48"/>
        <end position="559"/>
    </location>
</feature>
<feature type="transmembrane region" description="Helical" evidence="7">
    <location>
        <begin position="151"/>
        <end position="172"/>
    </location>
</feature>
<evidence type="ECO:0000259" key="8">
    <source>
        <dbReference type="PROSITE" id="PS50850"/>
    </source>
</evidence>
<dbReference type="SUPFAM" id="SSF52540">
    <property type="entry name" value="P-loop containing nucleoside triphosphate hydrolases"/>
    <property type="match status" value="1"/>
</dbReference>
<evidence type="ECO:0000256" key="3">
    <source>
        <dbReference type="ARBA" id="ARBA00022692"/>
    </source>
</evidence>
<dbReference type="SUPFAM" id="SSF103473">
    <property type="entry name" value="MFS general substrate transporter"/>
    <property type="match status" value="1"/>
</dbReference>
<keyword evidence="2" id="KW-0813">Transport</keyword>
<evidence type="ECO:0000256" key="2">
    <source>
        <dbReference type="ARBA" id="ARBA00022448"/>
    </source>
</evidence>
<dbReference type="PANTHER" id="PTHR23511:SF34">
    <property type="entry name" value="SYNAPTIC VESICLE GLYCOPROTEIN 2"/>
    <property type="match status" value="1"/>
</dbReference>
<dbReference type="GO" id="GO:0022857">
    <property type="term" value="F:transmembrane transporter activity"/>
    <property type="evidence" value="ECO:0007669"/>
    <property type="project" value="InterPro"/>
</dbReference>
<dbReference type="Pfam" id="PF24564">
    <property type="entry name" value="DUF7605"/>
    <property type="match status" value="1"/>
</dbReference>
<dbReference type="OrthoDB" id="433512at2759"/>
<dbReference type="InterPro" id="IPR020846">
    <property type="entry name" value="MFS_dom"/>
</dbReference>
<dbReference type="GO" id="GO:0016020">
    <property type="term" value="C:membrane"/>
    <property type="evidence" value="ECO:0007669"/>
    <property type="project" value="UniProtKB-SubCell"/>
</dbReference>
<feature type="transmembrane region" description="Helical" evidence="7">
    <location>
        <begin position="120"/>
        <end position="139"/>
    </location>
</feature>
<dbReference type="Gene3D" id="3.40.50.300">
    <property type="entry name" value="P-loop containing nucleotide triphosphate hydrolases"/>
    <property type="match status" value="1"/>
</dbReference>
<feature type="transmembrane region" description="Helical" evidence="7">
    <location>
        <begin position="184"/>
        <end position="205"/>
    </location>
</feature>